<feature type="non-terminal residue" evidence="1">
    <location>
        <position position="124"/>
    </location>
</feature>
<evidence type="ECO:0000313" key="1">
    <source>
        <dbReference type="EMBL" id="GAH45990.1"/>
    </source>
</evidence>
<name>X1GMD9_9ZZZZ</name>
<proteinExistence type="predicted"/>
<accession>X1GMD9</accession>
<dbReference type="EMBL" id="BARU01008898">
    <property type="protein sequence ID" value="GAH45990.1"/>
    <property type="molecule type" value="Genomic_DNA"/>
</dbReference>
<dbReference type="AlphaFoldDB" id="X1GMD9"/>
<gene>
    <name evidence="1" type="ORF">S03H2_17282</name>
</gene>
<reference evidence="1" key="1">
    <citation type="journal article" date="2014" name="Front. Microbiol.">
        <title>High frequency of phylogenetically diverse reductive dehalogenase-homologous genes in deep subseafloor sedimentary metagenomes.</title>
        <authorList>
            <person name="Kawai M."/>
            <person name="Futagami T."/>
            <person name="Toyoda A."/>
            <person name="Takaki Y."/>
            <person name="Nishi S."/>
            <person name="Hori S."/>
            <person name="Arai W."/>
            <person name="Tsubouchi T."/>
            <person name="Morono Y."/>
            <person name="Uchiyama I."/>
            <person name="Ito T."/>
            <person name="Fujiyama A."/>
            <person name="Inagaki F."/>
            <person name="Takami H."/>
        </authorList>
    </citation>
    <scope>NUCLEOTIDE SEQUENCE</scope>
    <source>
        <strain evidence="1">Expedition CK06-06</strain>
    </source>
</reference>
<sequence>MKKVNSSHNIISINTVDDIINKISSFSSLMIDQARGKVGKTDGLSSDQLNTRISLIQYSCIIYKAYYEAALLEVERNRFSNNKNYVLSSSPGDNYPYNSILHDNINNKLGLSLLEIIQNNIKIT</sequence>
<protein>
    <submittedName>
        <fullName evidence="1">Uncharacterized protein</fullName>
    </submittedName>
</protein>
<organism evidence="1">
    <name type="scientific">marine sediment metagenome</name>
    <dbReference type="NCBI Taxonomy" id="412755"/>
    <lineage>
        <taxon>unclassified sequences</taxon>
        <taxon>metagenomes</taxon>
        <taxon>ecological metagenomes</taxon>
    </lineage>
</organism>
<comment type="caution">
    <text evidence="1">The sequence shown here is derived from an EMBL/GenBank/DDBJ whole genome shotgun (WGS) entry which is preliminary data.</text>
</comment>